<name>A0AAU9DDW4_9BACT</name>
<evidence type="ECO:0000313" key="5">
    <source>
        <dbReference type="EMBL" id="BDD09085.1"/>
    </source>
</evidence>
<dbReference type="RefSeq" id="WP_338394302.1">
    <property type="nucleotide sequence ID" value="NZ_AP025314.1"/>
</dbReference>
<dbReference type="InterPro" id="IPR011935">
    <property type="entry name" value="CHP02231"/>
</dbReference>
<dbReference type="SUPFAM" id="SSF49464">
    <property type="entry name" value="Carboxypeptidase regulatory domain-like"/>
    <property type="match status" value="1"/>
</dbReference>
<dbReference type="Pfam" id="PF13600">
    <property type="entry name" value="DUF4140"/>
    <property type="match status" value="1"/>
</dbReference>
<dbReference type="PANTHER" id="PTHR31005">
    <property type="entry name" value="DUF4139 DOMAIN-CONTAINING PROTEIN"/>
    <property type="match status" value="1"/>
</dbReference>
<dbReference type="InterPro" id="IPR025554">
    <property type="entry name" value="DUF4140"/>
</dbReference>
<feature type="signal peptide" evidence="2">
    <location>
        <begin position="1"/>
        <end position="21"/>
    </location>
</feature>
<dbReference type="Gene3D" id="2.60.40.1120">
    <property type="entry name" value="Carboxypeptidase-like, regulatory domain"/>
    <property type="match status" value="1"/>
</dbReference>
<organism evidence="5 6">
    <name type="scientific">Fulvitalea axinellae</name>
    <dbReference type="NCBI Taxonomy" id="1182444"/>
    <lineage>
        <taxon>Bacteria</taxon>
        <taxon>Pseudomonadati</taxon>
        <taxon>Bacteroidota</taxon>
        <taxon>Cytophagia</taxon>
        <taxon>Cytophagales</taxon>
        <taxon>Persicobacteraceae</taxon>
        <taxon>Fulvitalea</taxon>
    </lineage>
</organism>
<dbReference type="Pfam" id="PF13715">
    <property type="entry name" value="CarbopepD_reg_2"/>
    <property type="match status" value="1"/>
</dbReference>
<feature type="domain" description="DUF4140" evidence="4">
    <location>
        <begin position="35"/>
        <end position="133"/>
    </location>
</feature>
<dbReference type="Pfam" id="PF13598">
    <property type="entry name" value="DUF4139"/>
    <property type="match status" value="1"/>
</dbReference>
<dbReference type="Proteomes" id="UP001348817">
    <property type="component" value="Chromosome"/>
</dbReference>
<keyword evidence="6" id="KW-1185">Reference proteome</keyword>
<dbReference type="KEGG" id="fax:FUAX_15170"/>
<dbReference type="AlphaFoldDB" id="A0AAU9DDW4"/>
<proteinExistence type="predicted"/>
<protein>
    <submittedName>
        <fullName evidence="5">Membrane protein</fullName>
    </submittedName>
</protein>
<feature type="region of interest" description="Disordered" evidence="1">
    <location>
        <begin position="296"/>
        <end position="316"/>
    </location>
</feature>
<dbReference type="InterPro" id="IPR037291">
    <property type="entry name" value="DUF4139"/>
</dbReference>
<evidence type="ECO:0000259" key="4">
    <source>
        <dbReference type="Pfam" id="PF13600"/>
    </source>
</evidence>
<feature type="chain" id="PRO_5043717537" evidence="2">
    <location>
        <begin position="22"/>
        <end position="643"/>
    </location>
</feature>
<gene>
    <name evidence="5" type="ORF">FUAX_15170</name>
</gene>
<evidence type="ECO:0000259" key="3">
    <source>
        <dbReference type="Pfam" id="PF13598"/>
    </source>
</evidence>
<accession>A0AAU9DDW4</accession>
<dbReference type="PANTHER" id="PTHR31005:SF8">
    <property type="entry name" value="DUF4139 DOMAIN-CONTAINING PROTEIN"/>
    <property type="match status" value="1"/>
</dbReference>
<feature type="domain" description="DUF4139" evidence="3">
    <location>
        <begin position="218"/>
        <end position="633"/>
    </location>
</feature>
<reference evidence="5 6" key="1">
    <citation type="submission" date="2021-12" db="EMBL/GenBank/DDBJ databases">
        <title>Genome sequencing of bacteria with rrn-lacking chromosome and rrn-plasmid.</title>
        <authorList>
            <person name="Anda M."/>
            <person name="Iwasaki W."/>
        </authorList>
    </citation>
    <scope>NUCLEOTIDE SEQUENCE [LARGE SCALE GENOMIC DNA]</scope>
    <source>
        <strain evidence="5 6">DSM 100852</strain>
    </source>
</reference>
<dbReference type="NCBIfam" id="TIGR02231">
    <property type="entry name" value="mucoidy inhibitor MuiA family protein"/>
    <property type="match status" value="2"/>
</dbReference>
<evidence type="ECO:0000256" key="1">
    <source>
        <dbReference type="SAM" id="MobiDB-lite"/>
    </source>
</evidence>
<sequence>MKTTPIYIAWALLFLAFGAQAQFKTQKVPSKIKSVTVYRNGAQVFRQAKAQVPAGQRVLLFDNLPYNLDANSLQAGGKGNFTILSVNFLRNHLNSPAPTAKIRKLESIAENLDLRSKTLDAQDQALGEELALLEANRKLSGTNEALDINQLRQAADFYRSRINAIRLDRIKIGRKKEVLTDSVIRIRKEIGALGNTKTDPVGQAEVTVTSQNGFNSTLNLSYFVKNATWSPRYDARVSSLTDPLQLTYKADIRQNTGEDWKNVRLSVSSADPNQDGQLPAMKPWYLGAPAKIKIRGTASPQAKPRNQGRVTQRGNNIPMEGGVTIRGIITDKETNEPLIGANIVVTGTTIGVVTDINGRYELKLPSKQRVISVNYIGFITENIYVKKNVINIDLANDLQTLNEVVVVGYGTARKASRKFKRKQSFTSSVAKVSPEVMKTESVAAVRFDIEERHNIPSDNKKNTVILANNSLEAGYRHVCVPKINTNVFLTAEVTGWEKYHLLSGPMSLYYEGMYVGDSKLDTDIAQDTLRLSLGQDRGVIAKRVRAKDFTQKRVLSSGTRQTAGWDITVRNNKDVPVNLTVLDQWPVSQMADVSVKLLKAPQAEKEENTGKLKWKLKLKPAKSRKLTFAYEVKSQGKTSIPLQ</sequence>
<dbReference type="EMBL" id="AP025314">
    <property type="protein sequence ID" value="BDD09085.1"/>
    <property type="molecule type" value="Genomic_DNA"/>
</dbReference>
<evidence type="ECO:0000256" key="2">
    <source>
        <dbReference type="SAM" id="SignalP"/>
    </source>
</evidence>
<keyword evidence="2" id="KW-0732">Signal</keyword>
<evidence type="ECO:0000313" key="6">
    <source>
        <dbReference type="Proteomes" id="UP001348817"/>
    </source>
</evidence>
<dbReference type="InterPro" id="IPR008969">
    <property type="entry name" value="CarboxyPept-like_regulatory"/>
</dbReference>